<feature type="non-terminal residue" evidence="2">
    <location>
        <position position="179"/>
    </location>
</feature>
<keyword evidence="1" id="KW-0812">Transmembrane</keyword>
<name>A0A1B6H0Y6_9HEMI</name>
<reference evidence="2" key="1">
    <citation type="submission" date="2015-11" db="EMBL/GenBank/DDBJ databases">
        <title>De novo transcriptome assembly of four potential Pierce s Disease insect vectors from Arizona vineyards.</title>
        <authorList>
            <person name="Tassone E.E."/>
        </authorList>
    </citation>
    <scope>NUCLEOTIDE SEQUENCE</scope>
</reference>
<feature type="transmembrane region" description="Helical" evidence="1">
    <location>
        <begin position="12"/>
        <end position="33"/>
    </location>
</feature>
<feature type="non-terminal residue" evidence="2">
    <location>
        <position position="1"/>
    </location>
</feature>
<organism evidence="2">
    <name type="scientific">Cuerna arida</name>
    <dbReference type="NCBI Taxonomy" id="1464854"/>
    <lineage>
        <taxon>Eukaryota</taxon>
        <taxon>Metazoa</taxon>
        <taxon>Ecdysozoa</taxon>
        <taxon>Arthropoda</taxon>
        <taxon>Hexapoda</taxon>
        <taxon>Insecta</taxon>
        <taxon>Pterygota</taxon>
        <taxon>Neoptera</taxon>
        <taxon>Paraneoptera</taxon>
        <taxon>Hemiptera</taxon>
        <taxon>Auchenorrhyncha</taxon>
        <taxon>Membracoidea</taxon>
        <taxon>Cicadellidae</taxon>
        <taxon>Cicadellinae</taxon>
        <taxon>Proconiini</taxon>
        <taxon>Cuerna</taxon>
    </lineage>
</organism>
<dbReference type="EMBL" id="GECZ01001437">
    <property type="protein sequence ID" value="JAS68332.1"/>
    <property type="molecule type" value="Transcribed_RNA"/>
</dbReference>
<keyword evidence="1" id="KW-0472">Membrane</keyword>
<evidence type="ECO:0000256" key="1">
    <source>
        <dbReference type="SAM" id="Phobius"/>
    </source>
</evidence>
<dbReference type="AlphaFoldDB" id="A0A1B6H0Y6"/>
<proteinExistence type="predicted"/>
<sequence length="179" mass="21082">LFIFENMETEFLINLCSSVAIAALTEVLTPILLRKLRQIMNYIRGENQPTAQIGPIRCSNNEVNSMGPHQRLSAEFKQLKILHAILGEDIEEEKESLQDFKKRIYKEVIRSWEYHMKLRDVVFPKLRMKTTPEGDEENEVQVEKLKYSNRWKPYDLNKSSRKLRKCKVKNTCEDGTFCK</sequence>
<evidence type="ECO:0000313" key="2">
    <source>
        <dbReference type="EMBL" id="JAS68332.1"/>
    </source>
</evidence>
<accession>A0A1B6H0Y6</accession>
<protein>
    <submittedName>
        <fullName evidence="2">Uncharacterized protein</fullName>
    </submittedName>
</protein>
<gene>
    <name evidence="2" type="ORF">g.2513</name>
</gene>
<keyword evidence="1" id="KW-1133">Transmembrane helix</keyword>